<dbReference type="GO" id="GO:0043856">
    <property type="term" value="F:anti-sigma factor antagonist activity"/>
    <property type="evidence" value="ECO:0007669"/>
    <property type="project" value="TreeGrafter"/>
</dbReference>
<dbReference type="KEGG" id="agv:OJF2_70690"/>
<name>A0A5B9WCY4_9BACT</name>
<dbReference type="InterPro" id="IPR002645">
    <property type="entry name" value="STAS_dom"/>
</dbReference>
<gene>
    <name evidence="2" type="ORF">OJF2_70690</name>
</gene>
<dbReference type="CDD" id="cd07043">
    <property type="entry name" value="STAS_anti-anti-sigma_factors"/>
    <property type="match status" value="1"/>
</dbReference>
<evidence type="ECO:0000259" key="1">
    <source>
        <dbReference type="PROSITE" id="PS50801"/>
    </source>
</evidence>
<protein>
    <recommendedName>
        <fullName evidence="1">STAS domain-containing protein</fullName>
    </recommendedName>
</protein>
<dbReference type="PROSITE" id="PS50801">
    <property type="entry name" value="STAS"/>
    <property type="match status" value="1"/>
</dbReference>
<proteinExistence type="predicted"/>
<dbReference type="Pfam" id="PF01740">
    <property type="entry name" value="STAS"/>
    <property type="match status" value="1"/>
</dbReference>
<evidence type="ECO:0000313" key="2">
    <source>
        <dbReference type="EMBL" id="QEH38466.1"/>
    </source>
</evidence>
<sequence length="154" mass="16832">MWFMPASVTNRPEAIDEAAPRPEFLAPASAPTPPALRPGPCFRTRLVERTIIVRLDPELHLGDGAAEEARKEMMSLLRDQGAVRILLNFGGVRYLSSEMLGVLSHSCREVLDRGGHVLACGLDPLMRDVLHLTGLVQSLEICSDEAEALGLLLH</sequence>
<reference evidence="2 3" key="1">
    <citation type="submission" date="2019-08" db="EMBL/GenBank/DDBJ databases">
        <title>Deep-cultivation of Planctomycetes and their phenomic and genomic characterization uncovers novel biology.</title>
        <authorList>
            <person name="Wiegand S."/>
            <person name="Jogler M."/>
            <person name="Boedeker C."/>
            <person name="Pinto D."/>
            <person name="Vollmers J."/>
            <person name="Rivas-Marin E."/>
            <person name="Kohn T."/>
            <person name="Peeters S.H."/>
            <person name="Heuer A."/>
            <person name="Rast P."/>
            <person name="Oberbeckmann S."/>
            <person name="Bunk B."/>
            <person name="Jeske O."/>
            <person name="Meyerdierks A."/>
            <person name="Storesund J.E."/>
            <person name="Kallscheuer N."/>
            <person name="Luecker S."/>
            <person name="Lage O.M."/>
            <person name="Pohl T."/>
            <person name="Merkel B.J."/>
            <person name="Hornburger P."/>
            <person name="Mueller R.-W."/>
            <person name="Bruemmer F."/>
            <person name="Labrenz M."/>
            <person name="Spormann A.M."/>
            <person name="Op den Camp H."/>
            <person name="Overmann J."/>
            <person name="Amann R."/>
            <person name="Jetten M.S.M."/>
            <person name="Mascher T."/>
            <person name="Medema M.H."/>
            <person name="Devos D.P."/>
            <person name="Kaster A.-K."/>
            <person name="Ovreas L."/>
            <person name="Rohde M."/>
            <person name="Galperin M.Y."/>
            <person name="Jogler C."/>
        </authorList>
    </citation>
    <scope>NUCLEOTIDE SEQUENCE [LARGE SCALE GENOMIC DNA]</scope>
    <source>
        <strain evidence="2 3">OJF2</strain>
    </source>
</reference>
<dbReference type="AlphaFoldDB" id="A0A5B9WCY4"/>
<dbReference type="InterPro" id="IPR036513">
    <property type="entry name" value="STAS_dom_sf"/>
</dbReference>
<keyword evidence="3" id="KW-1185">Reference proteome</keyword>
<dbReference type="SUPFAM" id="SSF52091">
    <property type="entry name" value="SpoIIaa-like"/>
    <property type="match status" value="1"/>
</dbReference>
<accession>A0A5B9WCY4</accession>
<dbReference type="Proteomes" id="UP000324233">
    <property type="component" value="Chromosome"/>
</dbReference>
<dbReference type="PANTHER" id="PTHR33495">
    <property type="entry name" value="ANTI-SIGMA FACTOR ANTAGONIST TM_1081-RELATED-RELATED"/>
    <property type="match status" value="1"/>
</dbReference>
<organism evidence="2 3">
    <name type="scientific">Aquisphaera giovannonii</name>
    <dbReference type="NCBI Taxonomy" id="406548"/>
    <lineage>
        <taxon>Bacteria</taxon>
        <taxon>Pseudomonadati</taxon>
        <taxon>Planctomycetota</taxon>
        <taxon>Planctomycetia</taxon>
        <taxon>Isosphaerales</taxon>
        <taxon>Isosphaeraceae</taxon>
        <taxon>Aquisphaera</taxon>
    </lineage>
</organism>
<feature type="domain" description="STAS" evidence="1">
    <location>
        <begin position="65"/>
        <end position="152"/>
    </location>
</feature>
<evidence type="ECO:0000313" key="3">
    <source>
        <dbReference type="Proteomes" id="UP000324233"/>
    </source>
</evidence>
<dbReference type="Gene3D" id="3.30.750.24">
    <property type="entry name" value="STAS domain"/>
    <property type="match status" value="1"/>
</dbReference>
<dbReference type="EMBL" id="CP042997">
    <property type="protein sequence ID" value="QEH38466.1"/>
    <property type="molecule type" value="Genomic_DNA"/>
</dbReference>